<gene>
    <name evidence="4" type="ORF">SEMRO_2929_G340430.1</name>
</gene>
<dbReference type="EMBL" id="CAICTM010002927">
    <property type="protein sequence ID" value="CAB9530554.1"/>
    <property type="molecule type" value="Genomic_DNA"/>
</dbReference>
<reference evidence="4" key="1">
    <citation type="submission" date="2020-06" db="EMBL/GenBank/DDBJ databases">
        <authorList>
            <consortium name="Plant Systems Biology data submission"/>
        </authorList>
    </citation>
    <scope>NUCLEOTIDE SEQUENCE</scope>
    <source>
        <strain evidence="4">D6</strain>
    </source>
</reference>
<feature type="domain" description="MsrB" evidence="3">
    <location>
        <begin position="73"/>
        <end position="205"/>
    </location>
</feature>
<comment type="caution">
    <text evidence="4">The sequence shown here is derived from an EMBL/GenBank/DDBJ whole genome shotgun (WGS) entry which is preliminary data.</text>
</comment>
<dbReference type="InterPro" id="IPR002579">
    <property type="entry name" value="Met_Sox_Rdtase_MsrB_dom"/>
</dbReference>
<proteinExistence type="inferred from homology"/>
<dbReference type="Gene3D" id="2.170.150.20">
    <property type="entry name" value="Peptide methionine sulfoxide reductase"/>
    <property type="match status" value="1"/>
</dbReference>
<dbReference type="AlphaFoldDB" id="A0A9N8F2Z1"/>
<dbReference type="PROSITE" id="PS51790">
    <property type="entry name" value="MSRB"/>
    <property type="match status" value="1"/>
</dbReference>
<dbReference type="PANTHER" id="PTHR10173">
    <property type="entry name" value="METHIONINE SULFOXIDE REDUCTASE"/>
    <property type="match status" value="1"/>
</dbReference>
<name>A0A9N8F2Z1_9STRA</name>
<organism evidence="4 5">
    <name type="scientific">Seminavis robusta</name>
    <dbReference type="NCBI Taxonomy" id="568900"/>
    <lineage>
        <taxon>Eukaryota</taxon>
        <taxon>Sar</taxon>
        <taxon>Stramenopiles</taxon>
        <taxon>Ochrophyta</taxon>
        <taxon>Bacillariophyta</taxon>
        <taxon>Bacillariophyceae</taxon>
        <taxon>Bacillariophycidae</taxon>
        <taxon>Naviculales</taxon>
        <taxon>Naviculaceae</taxon>
        <taxon>Seminavis</taxon>
    </lineage>
</organism>
<dbReference type="Proteomes" id="UP001153069">
    <property type="component" value="Unassembled WGS sequence"/>
</dbReference>
<protein>
    <submittedName>
        <fullName evidence="4">Peptide methionine sulfoxide reductase MsrB</fullName>
    </submittedName>
</protein>
<dbReference type="PANTHER" id="PTHR10173:SF57">
    <property type="entry name" value="PEPTIDE-METHIONINE (R)-S-OXIDE REDUCTASE"/>
    <property type="match status" value="1"/>
</dbReference>
<evidence type="ECO:0000313" key="4">
    <source>
        <dbReference type="EMBL" id="CAB9530554.1"/>
    </source>
</evidence>
<evidence type="ECO:0000259" key="3">
    <source>
        <dbReference type="PROSITE" id="PS51790"/>
    </source>
</evidence>
<dbReference type="GO" id="GO:0030091">
    <property type="term" value="P:protein repair"/>
    <property type="evidence" value="ECO:0007669"/>
    <property type="project" value="InterPro"/>
</dbReference>
<keyword evidence="5" id="KW-1185">Reference proteome</keyword>
<keyword evidence="2" id="KW-0560">Oxidoreductase</keyword>
<comment type="similarity">
    <text evidence="1">Belongs to the MsrB Met sulfoxide reductase family.</text>
</comment>
<sequence>MKCFLTSFILVATTYSYVTSALAARAGLERRRMLHTTIATLATAASTNKIDPAHAADANIKSRTDGYTVQRTEREWAYVLSGAQYNILRRGGTERQKSSILNTFTAANKSGTYSCAGCNTALFASNDKFNSNTGWPSFASALPGVEVEELDPVRATLNGREVRCGTCGGHLGDLFNDGWVYVGTSAAKTGQRYCIDGAALIFKPQDGGPEVFGDQPPPSKVINYEPSMYREAR</sequence>
<dbReference type="GO" id="GO:0033743">
    <property type="term" value="F:peptide-methionine (R)-S-oxide reductase activity"/>
    <property type="evidence" value="ECO:0007669"/>
    <property type="project" value="InterPro"/>
</dbReference>
<accession>A0A9N8F2Z1</accession>
<evidence type="ECO:0000256" key="2">
    <source>
        <dbReference type="ARBA" id="ARBA00023002"/>
    </source>
</evidence>
<dbReference type="GO" id="GO:0005737">
    <property type="term" value="C:cytoplasm"/>
    <property type="evidence" value="ECO:0007669"/>
    <property type="project" value="TreeGrafter"/>
</dbReference>
<evidence type="ECO:0000256" key="1">
    <source>
        <dbReference type="ARBA" id="ARBA00007174"/>
    </source>
</evidence>
<dbReference type="SUPFAM" id="SSF51316">
    <property type="entry name" value="Mss4-like"/>
    <property type="match status" value="1"/>
</dbReference>
<evidence type="ECO:0000313" key="5">
    <source>
        <dbReference type="Proteomes" id="UP001153069"/>
    </source>
</evidence>
<dbReference type="Pfam" id="PF01641">
    <property type="entry name" value="SelR"/>
    <property type="match status" value="1"/>
</dbReference>
<dbReference type="InterPro" id="IPR028427">
    <property type="entry name" value="Met_Sox_Rdtase_MsrB"/>
</dbReference>
<dbReference type="GO" id="GO:0006979">
    <property type="term" value="P:response to oxidative stress"/>
    <property type="evidence" value="ECO:0007669"/>
    <property type="project" value="InterPro"/>
</dbReference>
<dbReference type="InterPro" id="IPR011057">
    <property type="entry name" value="Mss4-like_sf"/>
</dbReference>
<dbReference type="OrthoDB" id="44061at2759"/>